<dbReference type="RefSeq" id="WP_310547095.1">
    <property type="nucleotide sequence ID" value="NZ_JAVKGR010000001.1"/>
</dbReference>
<sequence length="262" mass="28218">MTAMTLEAADGGSTAPAHPSHRHESCAEPRAESRAESSDITTDLATLTPLIRWDARVTVEERSAWGGLPPRSPSIFGLRREDEVPALLRRSCPASELPPEEPAQAQTPGAGASTADPGSGADGRRPTALASQREEQRQIMAISRIVCQATLEALAGQRPAGQLQRWLEPSVWAKVAERAELLRHLHTTPPHHPASLPQTSPQPAVPRPAPPAQAVRRLRTAHIAPGSWEVSVVLDDGARTRACALRLQAHRGRWQVCAMELG</sequence>
<evidence type="ECO:0000256" key="1">
    <source>
        <dbReference type="SAM" id="MobiDB-lite"/>
    </source>
</evidence>
<feature type="region of interest" description="Disordered" evidence="1">
    <location>
        <begin position="93"/>
        <end position="135"/>
    </location>
</feature>
<organism evidence="2 3">
    <name type="scientific">Nesterenkonia aerolata</name>
    <dbReference type="NCBI Taxonomy" id="3074079"/>
    <lineage>
        <taxon>Bacteria</taxon>
        <taxon>Bacillati</taxon>
        <taxon>Actinomycetota</taxon>
        <taxon>Actinomycetes</taxon>
        <taxon>Micrococcales</taxon>
        <taxon>Micrococcaceae</taxon>
        <taxon>Nesterenkonia</taxon>
    </lineage>
</organism>
<reference evidence="2 3" key="1">
    <citation type="submission" date="2023-09" db="EMBL/GenBank/DDBJ databases">
        <title>Description of three actinobacteria isolated from air of manufacturing shop in a pharmaceutical factory.</title>
        <authorList>
            <person name="Zhang D.-F."/>
        </authorList>
    </citation>
    <scope>NUCLEOTIDE SEQUENCE [LARGE SCALE GENOMIC DNA]</scope>
    <source>
        <strain evidence="2 3">LY-0111</strain>
    </source>
</reference>
<evidence type="ECO:0000313" key="2">
    <source>
        <dbReference type="EMBL" id="MDR8018105.1"/>
    </source>
</evidence>
<proteinExistence type="predicted"/>
<keyword evidence="3" id="KW-1185">Reference proteome</keyword>
<feature type="compositionally biased region" description="Basic and acidic residues" evidence="1">
    <location>
        <begin position="22"/>
        <end position="37"/>
    </location>
</feature>
<dbReference type="InterPro" id="IPR045596">
    <property type="entry name" value="DUF6459"/>
</dbReference>
<dbReference type="Proteomes" id="UP001251870">
    <property type="component" value="Unassembled WGS sequence"/>
</dbReference>
<dbReference type="EMBL" id="JAVKGR010000001">
    <property type="protein sequence ID" value="MDR8018105.1"/>
    <property type="molecule type" value="Genomic_DNA"/>
</dbReference>
<evidence type="ECO:0000313" key="3">
    <source>
        <dbReference type="Proteomes" id="UP001251870"/>
    </source>
</evidence>
<comment type="caution">
    <text evidence="2">The sequence shown here is derived from an EMBL/GenBank/DDBJ whole genome shotgun (WGS) entry which is preliminary data.</text>
</comment>
<gene>
    <name evidence="2" type="ORF">RIL96_00800</name>
</gene>
<feature type="region of interest" description="Disordered" evidence="1">
    <location>
        <begin position="1"/>
        <end position="41"/>
    </location>
</feature>
<dbReference type="Pfam" id="PF20060">
    <property type="entry name" value="DUF6459"/>
    <property type="match status" value="1"/>
</dbReference>
<protein>
    <submittedName>
        <fullName evidence="2">Rv3235 family protein</fullName>
    </submittedName>
</protein>
<accession>A0ABU2DP14</accession>
<name>A0ABU2DP14_9MICC</name>
<feature type="region of interest" description="Disordered" evidence="1">
    <location>
        <begin position="187"/>
        <end position="213"/>
    </location>
</feature>